<accession>A0ABR8E4U0</accession>
<comment type="caution">
    <text evidence="1">The sequence shown here is derived from an EMBL/GenBank/DDBJ whole genome shotgun (WGS) entry which is preliminary data.</text>
</comment>
<organism evidence="1 2">
    <name type="scientific">Nostoc flagelliforme FACHB-838</name>
    <dbReference type="NCBI Taxonomy" id="2692904"/>
    <lineage>
        <taxon>Bacteria</taxon>
        <taxon>Bacillati</taxon>
        <taxon>Cyanobacteriota</taxon>
        <taxon>Cyanophyceae</taxon>
        <taxon>Nostocales</taxon>
        <taxon>Nostocaceae</taxon>
        <taxon>Nostoc</taxon>
    </lineage>
</organism>
<keyword evidence="2" id="KW-1185">Reference proteome</keyword>
<dbReference type="Proteomes" id="UP000623440">
    <property type="component" value="Unassembled WGS sequence"/>
</dbReference>
<protein>
    <submittedName>
        <fullName evidence="1">Uncharacterized protein</fullName>
    </submittedName>
</protein>
<name>A0ABR8E4U0_9NOSO</name>
<sequence length="46" mass="5210">MIRLVVCGMYPSVHAAYQKKAVEVNVSTTALYNKLQRVELPVRGYL</sequence>
<dbReference type="EMBL" id="JACJSI010000453">
    <property type="protein sequence ID" value="MBD2536418.1"/>
    <property type="molecule type" value="Genomic_DNA"/>
</dbReference>
<gene>
    <name evidence="1" type="ORF">H6G97_46920</name>
</gene>
<reference evidence="1 2" key="1">
    <citation type="journal article" date="2020" name="ISME J.">
        <title>Comparative genomics reveals insights into cyanobacterial evolution and habitat adaptation.</title>
        <authorList>
            <person name="Chen M.Y."/>
            <person name="Teng W.K."/>
            <person name="Zhao L."/>
            <person name="Hu C.X."/>
            <person name="Zhou Y.K."/>
            <person name="Han B.P."/>
            <person name="Song L.R."/>
            <person name="Shu W.S."/>
        </authorList>
    </citation>
    <scope>NUCLEOTIDE SEQUENCE [LARGE SCALE GENOMIC DNA]</scope>
    <source>
        <strain evidence="1 2">FACHB-838</strain>
    </source>
</reference>
<proteinExistence type="predicted"/>
<dbReference type="RefSeq" id="WP_190947140.1">
    <property type="nucleotide sequence ID" value="NZ_JACJSI010000453.1"/>
</dbReference>
<evidence type="ECO:0000313" key="2">
    <source>
        <dbReference type="Proteomes" id="UP000623440"/>
    </source>
</evidence>
<evidence type="ECO:0000313" key="1">
    <source>
        <dbReference type="EMBL" id="MBD2536418.1"/>
    </source>
</evidence>